<keyword evidence="3" id="KW-1185">Reference proteome</keyword>
<protein>
    <recommendedName>
        <fullName evidence="4">DUF3159 domain-containing protein</fullName>
    </recommendedName>
</protein>
<evidence type="ECO:0000313" key="3">
    <source>
        <dbReference type="Proteomes" id="UP000694257"/>
    </source>
</evidence>
<feature type="transmembrane region" description="Helical" evidence="1">
    <location>
        <begin position="156"/>
        <end position="174"/>
    </location>
</feature>
<proteinExistence type="predicted"/>
<evidence type="ECO:0000313" key="2">
    <source>
        <dbReference type="EMBL" id="QXN94111.1"/>
    </source>
</evidence>
<keyword evidence="1" id="KW-0472">Membrane</keyword>
<keyword evidence="1" id="KW-1133">Transmembrane helix</keyword>
<dbReference type="NCBIfam" id="NF041646">
    <property type="entry name" value="VC0807_fam"/>
    <property type="match status" value="1"/>
</dbReference>
<dbReference type="Proteomes" id="UP000694257">
    <property type="component" value="Chromosome"/>
</dbReference>
<evidence type="ECO:0000256" key="1">
    <source>
        <dbReference type="SAM" id="Phobius"/>
    </source>
</evidence>
<evidence type="ECO:0008006" key="4">
    <source>
        <dbReference type="Google" id="ProtNLM"/>
    </source>
</evidence>
<dbReference type="RefSeq" id="WP_218476544.1">
    <property type="nucleotide sequence ID" value="NZ_BAABJN010000018.1"/>
</dbReference>
<feature type="transmembrane region" description="Helical" evidence="1">
    <location>
        <begin position="26"/>
        <end position="53"/>
    </location>
</feature>
<feature type="transmembrane region" description="Helical" evidence="1">
    <location>
        <begin position="65"/>
        <end position="85"/>
    </location>
</feature>
<dbReference type="EMBL" id="CP078145">
    <property type="protein sequence ID" value="QXN94111.1"/>
    <property type="molecule type" value="Genomic_DNA"/>
</dbReference>
<name>A0ABX8S2M2_NOCIO</name>
<reference evidence="2 3" key="1">
    <citation type="submission" date="2021-07" db="EMBL/GenBank/DDBJ databases">
        <title>Whole Genome Sequence of Nocardia Iowensis.</title>
        <authorList>
            <person name="Lamm A."/>
            <person name="Collins-Fairclough A.M."/>
            <person name="Bunk B."/>
            <person name="Sproer C."/>
        </authorList>
    </citation>
    <scope>NUCLEOTIDE SEQUENCE [LARGE SCALE GENOMIC DNA]</scope>
    <source>
        <strain evidence="2 3">NRRL 5646</strain>
    </source>
</reference>
<accession>A0ABX8S2M2</accession>
<feature type="transmembrane region" description="Helical" evidence="1">
    <location>
        <begin position="180"/>
        <end position="204"/>
    </location>
</feature>
<organism evidence="2 3">
    <name type="scientific">Nocardia iowensis</name>
    <dbReference type="NCBI Taxonomy" id="204891"/>
    <lineage>
        <taxon>Bacteria</taxon>
        <taxon>Bacillati</taxon>
        <taxon>Actinomycetota</taxon>
        <taxon>Actinomycetes</taxon>
        <taxon>Mycobacteriales</taxon>
        <taxon>Nocardiaceae</taxon>
        <taxon>Nocardia</taxon>
    </lineage>
</organism>
<gene>
    <name evidence="2" type="ORF">KV110_14225</name>
</gene>
<sequence length="250" mass="26766">MSSTALTRYPAVAAAAPMALDMAAPVISFVVLHLVFGVSPVIALSVGAVVAGLRTVWRVATERRVNAFSVMILVMLLATLLLVFITGDPRLVLAKSAVMPFVGGVYGLITNYVGRAVVFDVVAPFVTKGDPRLIAAWEGGWNDDAHFRRRLRLINLLWGLGFIASAVTRVVIIYSTPLDIAVFAGQLPTLVTLPVLIFTTVRLAGPLRAALRRAIADKPTEPLLVLESPVRPIGFERTSIAAERDSAVDA</sequence>
<feature type="transmembrane region" description="Helical" evidence="1">
    <location>
        <begin position="91"/>
        <end position="109"/>
    </location>
</feature>
<keyword evidence="1" id="KW-0812">Transmembrane</keyword>